<dbReference type="InterPro" id="IPR015797">
    <property type="entry name" value="NUDIX_hydrolase-like_dom_sf"/>
</dbReference>
<dbReference type="PANTHER" id="PTHR43475:SF3">
    <property type="entry name" value="TRANSLATION INITIATION FACTOR EIF-2B SUBUNIT FAMILY PROTEIN (AFU_ORTHOLOGUE AFUA_2G14290)"/>
    <property type="match status" value="1"/>
</dbReference>
<dbReference type="InterPro" id="IPR037171">
    <property type="entry name" value="NagB/RpiA_transferase-like"/>
</dbReference>
<evidence type="ECO:0000313" key="5">
    <source>
        <dbReference type="Proteomes" id="UP000789572"/>
    </source>
</evidence>
<dbReference type="PANTHER" id="PTHR43475">
    <property type="entry name" value="METHYLTHIORIBOSE-1-PHOSPHATE ISOMERASE"/>
    <property type="match status" value="1"/>
</dbReference>
<evidence type="ECO:0000313" key="4">
    <source>
        <dbReference type="EMBL" id="CAG8473837.1"/>
    </source>
</evidence>
<dbReference type="Gene3D" id="3.40.50.10470">
    <property type="entry name" value="Translation initiation factor eif-2b, domain 2"/>
    <property type="match status" value="1"/>
</dbReference>
<feature type="domain" description="Nudix hydrolase" evidence="3">
    <location>
        <begin position="3"/>
        <end position="150"/>
    </location>
</feature>
<dbReference type="SUPFAM" id="SSF100950">
    <property type="entry name" value="NagB/RpiA/CoA transferase-like"/>
    <property type="match status" value="1"/>
</dbReference>
<name>A0A9N8W4Y6_9GLOM</name>
<gene>
    <name evidence="4" type="ORF">POCULU_LOCUS1180</name>
</gene>
<proteinExistence type="inferred from homology"/>
<accession>A0A9N8W4Y6</accession>
<comment type="caution">
    <text evidence="4">The sequence shown here is derived from an EMBL/GenBank/DDBJ whole genome shotgun (WGS) entry which is preliminary data.</text>
</comment>
<dbReference type="Gene3D" id="3.90.79.10">
    <property type="entry name" value="Nucleoside Triphosphate Pyrophosphohydrolase"/>
    <property type="match status" value="1"/>
</dbReference>
<dbReference type="SUPFAM" id="SSF55811">
    <property type="entry name" value="Nudix"/>
    <property type="match status" value="1"/>
</dbReference>
<dbReference type="InterPro" id="IPR000649">
    <property type="entry name" value="IF-2B-related"/>
</dbReference>
<dbReference type="CDD" id="cd18872">
    <property type="entry name" value="NUDIX_eIF-2B"/>
    <property type="match status" value="1"/>
</dbReference>
<organism evidence="4 5">
    <name type="scientific">Paraglomus occultum</name>
    <dbReference type="NCBI Taxonomy" id="144539"/>
    <lineage>
        <taxon>Eukaryota</taxon>
        <taxon>Fungi</taxon>
        <taxon>Fungi incertae sedis</taxon>
        <taxon>Mucoromycota</taxon>
        <taxon>Glomeromycotina</taxon>
        <taxon>Glomeromycetes</taxon>
        <taxon>Paraglomerales</taxon>
        <taxon>Paraglomeraceae</taxon>
        <taxon>Paraglomus</taxon>
    </lineage>
</organism>
<dbReference type="InterPro" id="IPR042529">
    <property type="entry name" value="IF_2B-like_C"/>
</dbReference>
<dbReference type="AlphaFoldDB" id="A0A9N8W4Y6"/>
<dbReference type="InterPro" id="IPR000086">
    <property type="entry name" value="NUDIX_hydrolase_dom"/>
</dbReference>
<dbReference type="Pfam" id="PF01008">
    <property type="entry name" value="IF-2B"/>
    <property type="match status" value="1"/>
</dbReference>
<dbReference type="OrthoDB" id="206213at2759"/>
<dbReference type="GO" id="GO:0019509">
    <property type="term" value="P:L-methionine salvage from methylthioadenosine"/>
    <property type="evidence" value="ECO:0007669"/>
    <property type="project" value="TreeGrafter"/>
</dbReference>
<dbReference type="PROSITE" id="PS51462">
    <property type="entry name" value="NUDIX"/>
    <property type="match status" value="1"/>
</dbReference>
<dbReference type="GO" id="GO:0046523">
    <property type="term" value="F:S-methyl-5-thioribose-1-phosphate isomerase activity"/>
    <property type="evidence" value="ECO:0007669"/>
    <property type="project" value="TreeGrafter"/>
</dbReference>
<dbReference type="EMBL" id="CAJVPJ010000082">
    <property type="protein sequence ID" value="CAG8473837.1"/>
    <property type="molecule type" value="Genomic_DNA"/>
</dbReference>
<keyword evidence="5" id="KW-1185">Reference proteome</keyword>
<dbReference type="Proteomes" id="UP000789572">
    <property type="component" value="Unassembled WGS sequence"/>
</dbReference>
<evidence type="ECO:0000259" key="3">
    <source>
        <dbReference type="PROSITE" id="PS51462"/>
    </source>
</evidence>
<dbReference type="Pfam" id="PF00293">
    <property type="entry name" value="NUDIX"/>
    <property type="match status" value="1"/>
</dbReference>
<comment type="similarity">
    <text evidence="1 2">Belongs to the eIF-2B alpha/beta/delta subunits family.</text>
</comment>
<protein>
    <submittedName>
        <fullName evidence="4">8103_t:CDS:1</fullName>
    </submittedName>
</protein>
<evidence type="ECO:0000256" key="1">
    <source>
        <dbReference type="ARBA" id="ARBA00007251"/>
    </source>
</evidence>
<reference evidence="4" key="1">
    <citation type="submission" date="2021-06" db="EMBL/GenBank/DDBJ databases">
        <authorList>
            <person name="Kallberg Y."/>
            <person name="Tangrot J."/>
            <person name="Rosling A."/>
        </authorList>
    </citation>
    <scope>NUCLEOTIDE SEQUENCE</scope>
    <source>
        <strain evidence="4">IA702</strain>
    </source>
</reference>
<sequence>MRERWVVTSFLTISTANELAQGDKVLLLKRSDKVGTYQHHWAAVSGSIEPTDTSPLSRALTEIQEETTLTLADVELVRVGRVLTIHAPKLSTVWKVRPFLFRVLCDASKIAIDWEHEKYEWISPDELVNYQTVPNLVEAFYRVYLPEQVHNSLMDMYNNRSSGAQQLAAEALNTMEEVVRLKSMRTYCKNAKEMFYAMLNIGWYFTHIRPTMKAPIIYAVGQAMSKSREILKQSGGEISVEEYEQKMLDIIDGIKQSSKDADRKIINHFLQLTLNAESFPSHLHVMTISHSSTIYSSLLSLIQSIQSLPDHTLKITIMESRPLNEGSVGLARKLLDDLPETAKPRVEIQIITDASCAYFMPTVTHVIIGADRIAGKDATVINKIGSFPLALSAKYYDKPIIVVTRTDKLASTDEGEQLEENAAEEVVSMYENWSEFGTSKNVRVRNVYFESLESKLINGYVTEHGILNANDIVNLWQERKDDEKLFDLLEE</sequence>
<evidence type="ECO:0000256" key="2">
    <source>
        <dbReference type="RuleBase" id="RU003814"/>
    </source>
</evidence>